<dbReference type="Proteomes" id="UP000594638">
    <property type="component" value="Unassembled WGS sequence"/>
</dbReference>
<evidence type="ECO:0000259" key="1">
    <source>
        <dbReference type="Pfam" id="PF04862"/>
    </source>
</evidence>
<organism evidence="2 3">
    <name type="scientific">Olea europaea subsp. europaea</name>
    <dbReference type="NCBI Taxonomy" id="158383"/>
    <lineage>
        <taxon>Eukaryota</taxon>
        <taxon>Viridiplantae</taxon>
        <taxon>Streptophyta</taxon>
        <taxon>Embryophyta</taxon>
        <taxon>Tracheophyta</taxon>
        <taxon>Spermatophyta</taxon>
        <taxon>Magnoliopsida</taxon>
        <taxon>eudicotyledons</taxon>
        <taxon>Gunneridae</taxon>
        <taxon>Pentapetalae</taxon>
        <taxon>asterids</taxon>
        <taxon>lamiids</taxon>
        <taxon>Lamiales</taxon>
        <taxon>Oleaceae</taxon>
        <taxon>Oleeae</taxon>
        <taxon>Olea</taxon>
    </lineage>
</organism>
<proteinExistence type="predicted"/>
<keyword evidence="3" id="KW-1185">Reference proteome</keyword>
<protein>
    <submittedName>
        <fullName evidence="2">PREDICTED: uncharacterized protein LOC105977279</fullName>
    </submittedName>
</protein>
<dbReference type="Gramene" id="OE9A016053T1">
    <property type="protein sequence ID" value="OE9A016053C1"/>
    <property type="gene ID" value="OE9A016053"/>
</dbReference>
<dbReference type="InterPro" id="IPR006946">
    <property type="entry name" value="DGR2-like_dom"/>
</dbReference>
<feature type="domain" description="DUF642" evidence="1">
    <location>
        <begin position="19"/>
        <end position="67"/>
    </location>
</feature>
<evidence type="ECO:0000313" key="3">
    <source>
        <dbReference type="Proteomes" id="UP000594638"/>
    </source>
</evidence>
<evidence type="ECO:0000313" key="2">
    <source>
        <dbReference type="EMBL" id="CAA2960633.1"/>
    </source>
</evidence>
<name>A0A8S0Q3T4_OLEEU</name>
<dbReference type="AlphaFoldDB" id="A0A8S0Q3T4"/>
<accession>A0A8S0Q3T4</accession>
<feature type="non-terminal residue" evidence="2">
    <location>
        <position position="70"/>
    </location>
</feature>
<comment type="caution">
    <text evidence="2">The sequence shown here is derived from an EMBL/GenBank/DDBJ whole genome shotgun (WGS) entry which is preliminary data.</text>
</comment>
<reference evidence="2 3" key="1">
    <citation type="submission" date="2019-12" db="EMBL/GenBank/DDBJ databases">
        <authorList>
            <person name="Alioto T."/>
            <person name="Alioto T."/>
            <person name="Gomez Garrido J."/>
        </authorList>
    </citation>
    <scope>NUCLEOTIDE SEQUENCE [LARGE SCALE GENOMIC DNA]</scope>
</reference>
<dbReference type="EMBL" id="CACTIH010000425">
    <property type="protein sequence ID" value="CAA2960633.1"/>
    <property type="molecule type" value="Genomic_DNA"/>
</dbReference>
<gene>
    <name evidence="2" type="ORF">OLEA9_A016053</name>
</gene>
<dbReference type="OrthoDB" id="1727377at2759"/>
<sequence>ESGGLRHDFGEKCTSCGVGLLPNGNFKEITKPIDIKRTVLQGKYALPKWEINGLVKYISIGPQPVECSLQ</sequence>
<dbReference type="Pfam" id="PF04862">
    <property type="entry name" value="DUF642"/>
    <property type="match status" value="1"/>
</dbReference>